<proteinExistence type="predicted"/>
<dbReference type="STRING" id="485916.Dtox_3918"/>
<sequence length="409" mass="48215">MHSLFIGHIRPSEEQFKEIWNDGIFVFDTNILLNLYRYSSSTQKAFIEVLEKYQDRMWIPHQVAVEYVSNRLEVIFQQENLYNTIESIIDIPKIISQLKKYKDRHFSISIEKITSILEKTGEDISKELKESKSSDIKYSEDDIILKQIVDLFDGRIGTPYNKEKLEQLYNIAKLRYDQEIPPGYKERKSGNDKYNDYILWQQTIDYAREQKKPIIFVTDDRKDDWWLNLHGKTLGPRPELIQEMYNEAEVHCLIYRPEKFLGYDGMSQDDPTVHEIISLEEINSTVNEDINIEELNSIIQDKITIEELIDRNLLLKSAINIIEKHDICIEDIQNEINNFKLNNKNEFTTIQLVKKLNSNDYIVGDPLNMAIGRILGEAKDRLSIEPISRMNTYDDDYNATSTRIWKIIN</sequence>
<dbReference type="EMBL" id="CP001720">
    <property type="protein sequence ID" value="ACV64611.1"/>
    <property type="molecule type" value="Genomic_DNA"/>
</dbReference>
<feature type="domain" description="PIN like" evidence="1">
    <location>
        <begin position="24"/>
        <end position="240"/>
    </location>
</feature>
<dbReference type="HOGENOM" id="CLU_045114_1_0_9"/>
<accession>C8VXY2</accession>
<organism evidence="2 3">
    <name type="scientific">Desulfofarcimen acetoxidans (strain ATCC 49208 / DSM 771 / KCTC 5769 / VKM B-1644 / 5575)</name>
    <name type="common">Desulfotomaculum acetoxidans</name>
    <dbReference type="NCBI Taxonomy" id="485916"/>
    <lineage>
        <taxon>Bacteria</taxon>
        <taxon>Bacillati</taxon>
        <taxon>Bacillota</taxon>
        <taxon>Clostridia</taxon>
        <taxon>Eubacteriales</taxon>
        <taxon>Peptococcaceae</taxon>
        <taxon>Desulfofarcimen</taxon>
    </lineage>
</organism>
<dbReference type="OrthoDB" id="9182727at2"/>
<name>C8VXY2_DESAS</name>
<dbReference type="eggNOG" id="COG1196">
    <property type="taxonomic scope" value="Bacteria"/>
</dbReference>
<dbReference type="InterPro" id="IPR041578">
    <property type="entry name" value="PIN_8"/>
</dbReference>
<reference evidence="2 3" key="1">
    <citation type="journal article" date="2009" name="Stand. Genomic Sci.">
        <title>Complete genome sequence of Desulfotomaculum acetoxidans type strain (5575).</title>
        <authorList>
            <person name="Spring S."/>
            <person name="Lapidus A."/>
            <person name="Schroder M."/>
            <person name="Gleim D."/>
            <person name="Sims D."/>
            <person name="Meincke L."/>
            <person name="Glavina Del Rio T."/>
            <person name="Tice H."/>
            <person name="Copeland A."/>
            <person name="Cheng J.F."/>
            <person name="Lucas S."/>
            <person name="Chen F."/>
            <person name="Nolan M."/>
            <person name="Bruce D."/>
            <person name="Goodwin L."/>
            <person name="Pitluck S."/>
            <person name="Ivanova N."/>
            <person name="Mavromatis K."/>
            <person name="Mikhailova N."/>
            <person name="Pati A."/>
            <person name="Chen A."/>
            <person name="Palaniappan K."/>
            <person name="Land M."/>
            <person name="Hauser L."/>
            <person name="Chang Y.J."/>
            <person name="Jeffries C.D."/>
            <person name="Chain P."/>
            <person name="Saunders E."/>
            <person name="Brettin T."/>
            <person name="Detter J.C."/>
            <person name="Goker M."/>
            <person name="Bristow J."/>
            <person name="Eisen J.A."/>
            <person name="Markowitz V."/>
            <person name="Hugenholtz P."/>
            <person name="Kyrpides N.C."/>
            <person name="Klenk H.P."/>
            <person name="Han C."/>
        </authorList>
    </citation>
    <scope>NUCLEOTIDE SEQUENCE [LARGE SCALE GENOMIC DNA]</scope>
    <source>
        <strain evidence="3">ATCC 49208 / DSM 771 / VKM B-1644</strain>
    </source>
</reference>
<evidence type="ECO:0000313" key="2">
    <source>
        <dbReference type="EMBL" id="ACV64611.1"/>
    </source>
</evidence>
<evidence type="ECO:0000259" key="1">
    <source>
        <dbReference type="Pfam" id="PF18476"/>
    </source>
</evidence>
<dbReference type="Proteomes" id="UP000002217">
    <property type="component" value="Chromosome"/>
</dbReference>
<keyword evidence="3" id="KW-1185">Reference proteome</keyword>
<dbReference type="RefSeq" id="WP_015759288.1">
    <property type="nucleotide sequence ID" value="NC_013216.1"/>
</dbReference>
<evidence type="ECO:0000313" key="3">
    <source>
        <dbReference type="Proteomes" id="UP000002217"/>
    </source>
</evidence>
<protein>
    <recommendedName>
        <fullName evidence="1">PIN like domain-containing protein</fullName>
    </recommendedName>
</protein>
<dbReference type="Pfam" id="PF18476">
    <property type="entry name" value="PIN_8"/>
    <property type="match status" value="1"/>
</dbReference>
<dbReference type="AlphaFoldDB" id="C8VXY2"/>
<gene>
    <name evidence="2" type="ordered locus">Dtox_3918</name>
</gene>
<dbReference type="KEGG" id="dae:Dtox_3918"/>